<protein>
    <recommendedName>
        <fullName evidence="3">F-box domain-containing protein</fullName>
    </recommendedName>
</protein>
<evidence type="ECO:0000313" key="2">
    <source>
        <dbReference type="Proteomes" id="UP000243723"/>
    </source>
</evidence>
<accession>A0A2P7ZQG6</accession>
<dbReference type="Proteomes" id="UP000243723">
    <property type="component" value="Unassembled WGS sequence"/>
</dbReference>
<dbReference type="EMBL" id="NHZQ01000138">
    <property type="protein sequence ID" value="PSK50455.1"/>
    <property type="molecule type" value="Genomic_DNA"/>
</dbReference>
<sequence length="509" mass="58030">MARFVDLPSEVLLIICTFLGQRELAVLSRCHSTLIPIARRYLYEALHLGEIGIHHLTKFMSDNPDMAKLVKSVKVDGSSHKIGLPDLQSPIHYDELYAQIIKHWSVSQEEADLWSIKFDSDQLDHRNEAHLAVVLTQLTELKSLDLAMPIVDCRFNEFDEDTTMVYDLENSMVWRVLQRHGAHDLPSKFRSSLSKMTDFIIRGELAYNEAWPTGELGQDGFPLDEALYMATSFENLERLVVERGWICERPPPGSTIALPPSLIKLELLDCRFDQYFGDLEDLLSAIRPLQSLVIQLSDVCFCDEDGHAIPPEDVEEDCYIDASLLTSAMESHANSIQELFIANHPFDHEPGAMQPSESLSKFSNLRRLVIDTRFIPFPDWDEFAGDIDDIIDFFPTSLEELRISTFTGLWAKENLWALGELLQINNQVPALSLLAIDLAHRFKYGEYGDLYQLTTDVKKTADTRKIDFLITITSCDQSLPNEQWAEATLWNASSDALWDGWRDLGIMRM</sequence>
<dbReference type="SUPFAM" id="SSF52047">
    <property type="entry name" value="RNI-like"/>
    <property type="match status" value="1"/>
</dbReference>
<keyword evidence="2" id="KW-1185">Reference proteome</keyword>
<gene>
    <name evidence="1" type="ORF">B9Z65_399</name>
</gene>
<dbReference type="AlphaFoldDB" id="A0A2P7ZQG6"/>
<reference evidence="1 2" key="1">
    <citation type="submission" date="2017-05" db="EMBL/GenBank/DDBJ databases">
        <title>Draft genome sequence of Elsinoe australis.</title>
        <authorList>
            <person name="Cheng Q."/>
        </authorList>
    </citation>
    <scope>NUCLEOTIDE SEQUENCE [LARGE SCALE GENOMIC DNA]</scope>
    <source>
        <strain evidence="1 2">NL1</strain>
    </source>
</reference>
<organism evidence="1 2">
    <name type="scientific">Elsinoe australis</name>
    <dbReference type="NCBI Taxonomy" id="40998"/>
    <lineage>
        <taxon>Eukaryota</taxon>
        <taxon>Fungi</taxon>
        <taxon>Dikarya</taxon>
        <taxon>Ascomycota</taxon>
        <taxon>Pezizomycotina</taxon>
        <taxon>Dothideomycetes</taxon>
        <taxon>Dothideomycetidae</taxon>
        <taxon>Myriangiales</taxon>
        <taxon>Elsinoaceae</taxon>
        <taxon>Elsinoe</taxon>
    </lineage>
</organism>
<comment type="caution">
    <text evidence="1">The sequence shown here is derived from an EMBL/GenBank/DDBJ whole genome shotgun (WGS) entry which is preliminary data.</text>
</comment>
<name>A0A2P7ZQG6_9PEZI</name>
<evidence type="ECO:0008006" key="3">
    <source>
        <dbReference type="Google" id="ProtNLM"/>
    </source>
</evidence>
<dbReference type="OrthoDB" id="10650403at2759"/>
<evidence type="ECO:0000313" key="1">
    <source>
        <dbReference type="EMBL" id="PSK50455.1"/>
    </source>
</evidence>
<proteinExistence type="predicted"/>